<comment type="subcellular location">
    <subcellularLocation>
        <location evidence="1">Membrane</location>
        <topology evidence="1">Multi-pass membrane protein</topology>
    </subcellularLocation>
</comment>
<dbReference type="RefSeq" id="WP_070559630.1">
    <property type="nucleotide sequence ID" value="NZ_CAJHLG010000001.1"/>
</dbReference>
<feature type="transmembrane region" description="Helical" evidence="5">
    <location>
        <begin position="21"/>
        <end position="41"/>
    </location>
</feature>
<dbReference type="GO" id="GO:0140359">
    <property type="term" value="F:ABC-type transporter activity"/>
    <property type="evidence" value="ECO:0007669"/>
    <property type="project" value="InterPro"/>
</dbReference>
<dbReference type="InterPro" id="IPR013525">
    <property type="entry name" value="ABC2_TM"/>
</dbReference>
<sequence>MLTIMKQDLVNLFKNKPIMTYLLLYPLLLITVTGFVFSPLFSGDLLTSYDYYGVTMMIYLSMATVIILPELLFGHQVKYANYRIVYAPIARYKVYLSKLIVAILVSYTILASYILVFNRTGLVNYGGRHVVDILLLDLSLVIFSITFGGAFCLLLKSEDLATKILNLVINLFAILSGLFFPMSIFGKRISQIANLSPIGQVMNRFFELIYDNNAHSLLTTMMTLCLASLGFLIIIHLKYHPEDFGE</sequence>
<organism evidence="7 10">
    <name type="scientific">Aerococcus mictus</name>
    <dbReference type="NCBI Taxonomy" id="2976810"/>
    <lineage>
        <taxon>Bacteria</taxon>
        <taxon>Bacillati</taxon>
        <taxon>Bacillota</taxon>
        <taxon>Bacilli</taxon>
        <taxon>Lactobacillales</taxon>
        <taxon>Aerococcaceae</taxon>
        <taxon>Aerococcus</taxon>
    </lineage>
</organism>
<evidence type="ECO:0000256" key="2">
    <source>
        <dbReference type="ARBA" id="ARBA00022692"/>
    </source>
</evidence>
<dbReference type="Pfam" id="PF01061">
    <property type="entry name" value="ABC2_membrane"/>
    <property type="match status" value="1"/>
</dbReference>
<dbReference type="AlphaFoldDB" id="A0A1E9PGB0"/>
<dbReference type="InterPro" id="IPR051328">
    <property type="entry name" value="T7SS_ABC-Transporter"/>
</dbReference>
<evidence type="ECO:0000259" key="6">
    <source>
        <dbReference type="Pfam" id="PF01061"/>
    </source>
</evidence>
<keyword evidence="4 5" id="KW-0472">Membrane</keyword>
<evidence type="ECO:0000256" key="5">
    <source>
        <dbReference type="SAM" id="Phobius"/>
    </source>
</evidence>
<evidence type="ECO:0000313" key="7">
    <source>
        <dbReference type="EMBL" id="MCY3086564.1"/>
    </source>
</evidence>
<evidence type="ECO:0000313" key="10">
    <source>
        <dbReference type="Proteomes" id="UP001069047"/>
    </source>
</evidence>
<dbReference type="GO" id="GO:0016020">
    <property type="term" value="C:membrane"/>
    <property type="evidence" value="ECO:0007669"/>
    <property type="project" value="UniProtKB-SubCell"/>
</dbReference>
<dbReference type="GeneID" id="86857517"/>
<dbReference type="EMBL" id="CP145132">
    <property type="protein sequence ID" value="WWC54835.1"/>
    <property type="molecule type" value="Genomic_DNA"/>
</dbReference>
<reference evidence="8" key="3">
    <citation type="submission" date="2024-02" db="EMBL/GenBank/DDBJ databases">
        <authorList>
            <person name="Choi B."/>
        </authorList>
    </citation>
    <scope>NUCLEOTIDE SEQUENCE</scope>
    <source>
        <strain evidence="8">UMB1016</strain>
    </source>
</reference>
<evidence type="ECO:0000313" key="9">
    <source>
        <dbReference type="Proteomes" id="UP000250354"/>
    </source>
</evidence>
<feature type="domain" description="ABC-2 type transporter transmembrane" evidence="6">
    <location>
        <begin position="3"/>
        <end position="201"/>
    </location>
</feature>
<name>A0A1E9PGB0_9LACT</name>
<keyword evidence="3 5" id="KW-1133">Transmembrane helix</keyword>
<accession>A0A9Q4H6C7</accession>
<dbReference type="Proteomes" id="UP001069047">
    <property type="component" value="Unassembled WGS sequence"/>
</dbReference>
<reference evidence="7" key="2">
    <citation type="submission" date="2022-09" db="EMBL/GenBank/DDBJ databases">
        <title>Aerococcus urinae taxonomy study.</title>
        <authorList>
            <person name="Christensen J."/>
            <person name="Senneby E."/>
        </authorList>
    </citation>
    <scope>NUCLEOTIDE SEQUENCE</scope>
    <source>
        <strain evidence="7">LUND-41-B12</strain>
    </source>
</reference>
<accession>A0A1E9PGB0</accession>
<proteinExistence type="predicted"/>
<evidence type="ECO:0000256" key="1">
    <source>
        <dbReference type="ARBA" id="ARBA00004141"/>
    </source>
</evidence>
<evidence type="ECO:0000256" key="3">
    <source>
        <dbReference type="ARBA" id="ARBA00022989"/>
    </source>
</evidence>
<keyword evidence="2 5" id="KW-0812">Transmembrane</keyword>
<feature type="transmembrane region" description="Helical" evidence="5">
    <location>
        <begin position="167"/>
        <end position="186"/>
    </location>
</feature>
<evidence type="ECO:0000256" key="4">
    <source>
        <dbReference type="ARBA" id="ARBA00023136"/>
    </source>
</evidence>
<reference evidence="8 9" key="1">
    <citation type="journal article" date="2020" name="J. Bacteriol.">
        <title>Aerococcus urinae Isolated from Women with Lower Urinary Tract Symptoms: In Vitro Aggregation and Genome Analysis.</title>
        <authorList>
            <person name="Hilt E.E."/>
            <person name="Putonti C."/>
            <person name="Thomas-White K."/>
            <person name="Lewis A.L."/>
            <person name="Visick K.L."/>
            <person name="Gilbert N.M."/>
            <person name="Wolfe A.J."/>
        </authorList>
    </citation>
    <scope>NUCLEOTIDE SEQUENCE [LARGE SCALE GENOMIC DNA]</scope>
    <source>
        <strain evidence="8 9">UMB1016</strain>
    </source>
</reference>
<dbReference type="PANTHER" id="PTHR43077:SF10">
    <property type="entry name" value="TRANSPORT PERMEASE PROTEIN"/>
    <property type="match status" value="1"/>
</dbReference>
<dbReference type="Proteomes" id="UP000250354">
    <property type="component" value="Chromosome"/>
</dbReference>
<evidence type="ECO:0000313" key="8">
    <source>
        <dbReference type="EMBL" id="WWC54835.1"/>
    </source>
</evidence>
<feature type="transmembrane region" description="Helical" evidence="5">
    <location>
        <begin position="214"/>
        <end position="237"/>
    </location>
</feature>
<dbReference type="EMBL" id="JAOTMY010000001">
    <property type="protein sequence ID" value="MCY3086564.1"/>
    <property type="molecule type" value="Genomic_DNA"/>
</dbReference>
<dbReference type="PANTHER" id="PTHR43077">
    <property type="entry name" value="TRANSPORT PERMEASE YVFS-RELATED"/>
    <property type="match status" value="1"/>
</dbReference>
<feature type="transmembrane region" description="Helical" evidence="5">
    <location>
        <begin position="94"/>
        <end position="115"/>
    </location>
</feature>
<keyword evidence="9" id="KW-1185">Reference proteome</keyword>
<feature type="transmembrane region" description="Helical" evidence="5">
    <location>
        <begin position="53"/>
        <end position="73"/>
    </location>
</feature>
<feature type="transmembrane region" description="Helical" evidence="5">
    <location>
        <begin position="135"/>
        <end position="155"/>
    </location>
</feature>
<gene>
    <name evidence="8" type="ORF">DBT44_0000635</name>
    <name evidence="7" type="ORF">ODY61_00380</name>
</gene>
<protein>
    <submittedName>
        <fullName evidence="7">ABC transporter permease</fullName>
    </submittedName>
</protein>